<organism evidence="2">
    <name type="scientific">Tetraselmis sp. GSL018</name>
    <dbReference type="NCBI Taxonomy" id="582737"/>
    <lineage>
        <taxon>Eukaryota</taxon>
        <taxon>Viridiplantae</taxon>
        <taxon>Chlorophyta</taxon>
        <taxon>core chlorophytes</taxon>
        <taxon>Chlorodendrophyceae</taxon>
        <taxon>Chlorodendrales</taxon>
        <taxon>Chlorodendraceae</taxon>
        <taxon>Tetraselmis</taxon>
    </lineage>
</organism>
<evidence type="ECO:0000313" key="2">
    <source>
        <dbReference type="EMBL" id="JAC73596.1"/>
    </source>
</evidence>
<sequence length="46" mass="4686">MGGNTVATPYGAFCRCVRTSPGKNYLGADVLGGAHHSYVGLTVCPS</sequence>
<evidence type="ECO:0000313" key="1">
    <source>
        <dbReference type="EMBL" id="JAC62874.1"/>
    </source>
</evidence>
<dbReference type="EMBL" id="GBEZ01012275">
    <property type="protein sequence ID" value="JAC73596.1"/>
    <property type="molecule type" value="Transcribed_RNA"/>
</dbReference>
<accession>A0A061RST6</accession>
<dbReference type="AlphaFoldDB" id="A0A061RST6"/>
<dbReference type="EMBL" id="GBEZ01024074">
    <property type="protein sequence ID" value="JAC62874.1"/>
    <property type="molecule type" value="Transcribed_RNA"/>
</dbReference>
<name>A0A061RST6_9CHLO</name>
<proteinExistence type="predicted"/>
<protein>
    <submittedName>
        <fullName evidence="2">Uncharacterized protein</fullName>
    </submittedName>
</protein>
<gene>
    <name evidence="1" type="ORF">TSPGSL018_22107</name>
    <name evidence="2" type="ORF">TSPGSL018_28441</name>
</gene>
<reference evidence="2" key="1">
    <citation type="submission" date="2014-05" db="EMBL/GenBank/DDBJ databases">
        <title>The transcriptome of the halophilic microalga Tetraselmis sp. GSL018 isolated from the Great Salt Lake, Utah.</title>
        <authorList>
            <person name="Jinkerson R.E."/>
            <person name="D'Adamo S."/>
            <person name="Posewitz M.C."/>
        </authorList>
    </citation>
    <scope>NUCLEOTIDE SEQUENCE</scope>
    <source>
        <strain evidence="2">GSL018</strain>
    </source>
</reference>